<dbReference type="GO" id="GO:0005737">
    <property type="term" value="C:cytoplasm"/>
    <property type="evidence" value="ECO:0007669"/>
    <property type="project" value="InterPro"/>
</dbReference>
<evidence type="ECO:0000256" key="3">
    <source>
        <dbReference type="SAM" id="MobiDB-lite"/>
    </source>
</evidence>
<evidence type="ECO:0000256" key="1">
    <source>
        <dbReference type="ARBA" id="ARBA00008686"/>
    </source>
</evidence>
<dbReference type="OMA" id="HRVFEYE"/>
<evidence type="ECO:0000313" key="5">
    <source>
        <dbReference type="Proteomes" id="UP000054359"/>
    </source>
</evidence>
<feature type="non-terminal residue" evidence="4">
    <location>
        <position position="179"/>
    </location>
</feature>
<dbReference type="PANTHER" id="PTHR16294:SF6">
    <property type="entry name" value="DYNAMIN N-TERMINAL DOMAIN-CONTAINING PROTEIN"/>
    <property type="match status" value="1"/>
</dbReference>
<dbReference type="PANTHER" id="PTHR16294">
    <property type="entry name" value="DYSTROBREVIN BINDING PROTEIN 1 DYSBINDIN"/>
    <property type="match status" value="1"/>
</dbReference>
<dbReference type="Proteomes" id="UP000054359">
    <property type="component" value="Unassembled WGS sequence"/>
</dbReference>
<gene>
    <name evidence="4" type="ORF">X975_20286</name>
</gene>
<feature type="compositionally biased region" description="Acidic residues" evidence="3">
    <location>
        <begin position="130"/>
        <end position="141"/>
    </location>
</feature>
<dbReference type="OrthoDB" id="6434512at2759"/>
<comment type="similarity">
    <text evidence="1">Belongs to the dysbindin family.</text>
</comment>
<keyword evidence="2" id="KW-0175">Coiled coil</keyword>
<reference evidence="4 5" key="1">
    <citation type="submission" date="2013-11" db="EMBL/GenBank/DDBJ databases">
        <title>Genome sequencing of Stegodyphus mimosarum.</title>
        <authorList>
            <person name="Bechsgaard J."/>
        </authorList>
    </citation>
    <scope>NUCLEOTIDE SEQUENCE [LARGE SCALE GENOMIC DNA]</scope>
</reference>
<name>A0A087UZ97_STEMI</name>
<feature type="region of interest" description="Disordered" evidence="3">
    <location>
        <begin position="130"/>
        <end position="179"/>
    </location>
</feature>
<dbReference type="AlphaFoldDB" id="A0A087UZ97"/>
<accession>A0A087UZ97</accession>
<keyword evidence="5" id="KW-1185">Reference proteome</keyword>
<proteinExistence type="inferred from homology"/>
<sequence length="179" mass="20761">MSKIGELEGIFEEVEDALMNLEDVIETQELQERQLDHRFQLAMYKEKKLADFEDMKVKLGEEHAHRVFEYEKKQEAVLRERQNTFQEAFEEELQQYKTHGIKELRKRVSSQSSATSVSLEEIDLEEDISALDDFLGEDNAEETNLKAEEQESSDNEPNNGANVETNISSTDDTPQDQKQ</sequence>
<organism evidence="4 5">
    <name type="scientific">Stegodyphus mimosarum</name>
    <name type="common">African social velvet spider</name>
    <dbReference type="NCBI Taxonomy" id="407821"/>
    <lineage>
        <taxon>Eukaryota</taxon>
        <taxon>Metazoa</taxon>
        <taxon>Ecdysozoa</taxon>
        <taxon>Arthropoda</taxon>
        <taxon>Chelicerata</taxon>
        <taxon>Arachnida</taxon>
        <taxon>Araneae</taxon>
        <taxon>Araneomorphae</taxon>
        <taxon>Entelegynae</taxon>
        <taxon>Eresoidea</taxon>
        <taxon>Eresidae</taxon>
        <taxon>Stegodyphus</taxon>
    </lineage>
</organism>
<feature type="coiled-coil region" evidence="2">
    <location>
        <begin position="4"/>
        <end position="38"/>
    </location>
</feature>
<evidence type="ECO:0000313" key="4">
    <source>
        <dbReference type="EMBL" id="KFM82686.1"/>
    </source>
</evidence>
<evidence type="ECO:0000256" key="2">
    <source>
        <dbReference type="SAM" id="Coils"/>
    </source>
</evidence>
<dbReference type="InterPro" id="IPR007531">
    <property type="entry name" value="Dysbindin"/>
</dbReference>
<dbReference type="STRING" id="407821.A0A087UZ97"/>
<protein>
    <submittedName>
        <fullName evidence="4">Dysbindin</fullName>
    </submittedName>
</protein>
<feature type="compositionally biased region" description="Polar residues" evidence="3">
    <location>
        <begin position="155"/>
        <end position="172"/>
    </location>
</feature>
<dbReference type="EMBL" id="KK122422">
    <property type="protein sequence ID" value="KFM82686.1"/>
    <property type="molecule type" value="Genomic_DNA"/>
</dbReference>